<comment type="caution">
    <text evidence="3">The sequence shown here is derived from an EMBL/GenBank/DDBJ whole genome shotgun (WGS) entry which is preliminary data.</text>
</comment>
<keyword evidence="4" id="KW-1185">Reference proteome</keyword>
<accession>A0AAW3JSZ9</accession>
<dbReference type="SMART" id="SM00014">
    <property type="entry name" value="acidPPc"/>
    <property type="match status" value="1"/>
</dbReference>
<proteinExistence type="predicted"/>
<dbReference type="PANTHER" id="PTHR14969">
    <property type="entry name" value="SPHINGOSINE-1-PHOSPHATE PHOSPHOHYDROLASE"/>
    <property type="match status" value="1"/>
</dbReference>
<organism evidence="3 4">
    <name type="scientific">Butyribacter intestini</name>
    <dbReference type="NCBI Taxonomy" id="1703332"/>
    <lineage>
        <taxon>Bacteria</taxon>
        <taxon>Bacillati</taxon>
        <taxon>Bacillota</taxon>
        <taxon>Clostridia</taxon>
        <taxon>Lachnospirales</taxon>
        <taxon>Lachnospiraceae</taxon>
        <taxon>Butyribacter</taxon>
    </lineage>
</organism>
<sequence length="167" mass="18718">MKKETYEKIIGLLGRKKAVPIVIDIFGKILTVLTAFLYFVEIGWLVVSREYKLVAGLIIVPALFFVLLSKLREKINAKRPYELYGFKPLIKKDTNGLSFPSRHVFSIFVIGGSIWVINKILGTIILIMGLFLAIIRVIMGVHFPKDVIAGAVIGCVCSMAMFIFLLL</sequence>
<dbReference type="Gene3D" id="1.20.144.10">
    <property type="entry name" value="Phosphatidic acid phosphatase type 2/haloperoxidase"/>
    <property type="match status" value="1"/>
</dbReference>
<keyword evidence="1" id="KW-0812">Transmembrane</keyword>
<protein>
    <recommendedName>
        <fullName evidence="2">Phosphatidic acid phosphatase type 2/haloperoxidase domain-containing protein</fullName>
    </recommendedName>
</protein>
<dbReference type="AlphaFoldDB" id="A0AAW3JSZ9"/>
<dbReference type="RefSeq" id="WP_055943906.1">
    <property type="nucleotide sequence ID" value="NZ_JAQDCV010000002.1"/>
</dbReference>
<feature type="transmembrane region" description="Helical" evidence="1">
    <location>
        <begin position="120"/>
        <end position="141"/>
    </location>
</feature>
<evidence type="ECO:0000259" key="2">
    <source>
        <dbReference type="SMART" id="SM00014"/>
    </source>
</evidence>
<gene>
    <name evidence="3" type="ORF">APZ18_08680</name>
</gene>
<evidence type="ECO:0000313" key="3">
    <source>
        <dbReference type="EMBL" id="KQC84794.1"/>
    </source>
</evidence>
<feature type="transmembrane region" description="Helical" evidence="1">
    <location>
        <begin position="147"/>
        <end position="166"/>
    </location>
</feature>
<feature type="transmembrane region" description="Helical" evidence="1">
    <location>
        <begin position="53"/>
        <end position="71"/>
    </location>
</feature>
<evidence type="ECO:0000313" key="4">
    <source>
        <dbReference type="Proteomes" id="UP000050833"/>
    </source>
</evidence>
<dbReference type="EMBL" id="LLKB01000005">
    <property type="protein sequence ID" value="KQC84794.1"/>
    <property type="molecule type" value="Genomic_DNA"/>
</dbReference>
<keyword evidence="1" id="KW-1133">Transmembrane helix</keyword>
<name>A0AAW3JSZ9_9FIRM</name>
<dbReference type="InterPro" id="IPR036938">
    <property type="entry name" value="PAP2/HPO_sf"/>
</dbReference>
<dbReference type="Proteomes" id="UP000050833">
    <property type="component" value="Unassembled WGS sequence"/>
</dbReference>
<reference evidence="3 4" key="1">
    <citation type="submission" date="2015-10" db="EMBL/GenBank/DDBJ databases">
        <title>Butyribacter intestini gen. nov., sp. nov., a butyric acid-producing bacterium of the family Lachnospiraceae isolated from the human faeces.</title>
        <authorList>
            <person name="Zou Y."/>
            <person name="Xue W."/>
            <person name="Luo G."/>
            <person name="Lv M."/>
        </authorList>
    </citation>
    <scope>NUCLEOTIDE SEQUENCE [LARGE SCALE GENOMIC DNA]</scope>
    <source>
        <strain evidence="3 4">TF01-11</strain>
    </source>
</reference>
<dbReference type="Pfam" id="PF01569">
    <property type="entry name" value="PAP2"/>
    <property type="match status" value="1"/>
</dbReference>
<evidence type="ECO:0000256" key="1">
    <source>
        <dbReference type="SAM" id="Phobius"/>
    </source>
</evidence>
<dbReference type="SUPFAM" id="SSF48317">
    <property type="entry name" value="Acid phosphatase/Vanadium-dependent haloperoxidase"/>
    <property type="match status" value="1"/>
</dbReference>
<feature type="domain" description="Phosphatidic acid phosphatase type 2/haloperoxidase" evidence="2">
    <location>
        <begin position="55"/>
        <end position="162"/>
    </location>
</feature>
<feature type="transmembrane region" description="Helical" evidence="1">
    <location>
        <begin position="21"/>
        <end position="47"/>
    </location>
</feature>
<keyword evidence="1" id="KW-0472">Membrane</keyword>
<dbReference type="InterPro" id="IPR000326">
    <property type="entry name" value="PAP2/HPO"/>
</dbReference>
<dbReference type="PANTHER" id="PTHR14969:SF13">
    <property type="entry name" value="AT30094P"/>
    <property type="match status" value="1"/>
</dbReference>